<dbReference type="EMBL" id="ACFU01000038">
    <property type="protein sequence ID" value="EEF12797.1"/>
    <property type="molecule type" value="Genomic_DNA"/>
</dbReference>
<feature type="transmembrane region" description="Helical" evidence="1">
    <location>
        <begin position="12"/>
        <end position="30"/>
    </location>
</feature>
<comment type="caution">
    <text evidence="2">The sequence shown here is derived from an EMBL/GenBank/DDBJ whole genome shotgun (WGS) entry which is preliminary data.</text>
</comment>
<dbReference type="AlphaFoldDB" id="B9D5D6"/>
<keyword evidence="1" id="KW-0472">Membrane</keyword>
<dbReference type="Proteomes" id="UP000003082">
    <property type="component" value="Unassembled WGS sequence"/>
</dbReference>
<proteinExistence type="predicted"/>
<organism evidence="2 3">
    <name type="scientific">Campylobacter rectus RM3267</name>
    <dbReference type="NCBI Taxonomy" id="553218"/>
    <lineage>
        <taxon>Bacteria</taxon>
        <taxon>Pseudomonadati</taxon>
        <taxon>Campylobacterota</taxon>
        <taxon>Epsilonproteobacteria</taxon>
        <taxon>Campylobacterales</taxon>
        <taxon>Campylobacteraceae</taxon>
        <taxon>Campylobacter</taxon>
    </lineage>
</organism>
<keyword evidence="1" id="KW-0812">Transmembrane</keyword>
<gene>
    <name evidence="2" type="ORF">CAMRE0001_2501</name>
</gene>
<reference evidence="2 3" key="1">
    <citation type="submission" date="2008-08" db="EMBL/GenBank/DDBJ databases">
        <authorList>
            <person name="Madupu R."/>
            <person name="Durkin A.S."/>
            <person name="Torralba M."/>
            <person name="Methe B."/>
            <person name="Sutton G.G."/>
            <person name="Strausberg R.L."/>
            <person name="Nelson K.E."/>
        </authorList>
    </citation>
    <scope>NUCLEOTIDE SEQUENCE [LARGE SCALE GENOMIC DNA]</scope>
    <source>
        <strain evidence="2 3">RM3267</strain>
    </source>
</reference>
<evidence type="ECO:0000256" key="1">
    <source>
        <dbReference type="SAM" id="Phobius"/>
    </source>
</evidence>
<keyword evidence="3" id="KW-1185">Reference proteome</keyword>
<keyword evidence="1" id="KW-1133">Transmembrane helix</keyword>
<accession>B9D5D6</accession>
<evidence type="ECO:0000313" key="2">
    <source>
        <dbReference type="EMBL" id="EEF12797.1"/>
    </source>
</evidence>
<evidence type="ECO:0000313" key="3">
    <source>
        <dbReference type="Proteomes" id="UP000003082"/>
    </source>
</evidence>
<protein>
    <submittedName>
        <fullName evidence="2">Uncharacterized protein</fullName>
    </submittedName>
</protein>
<sequence>MAIPQPVKRKLIIYIFALFVKLFGNFSPFFQRFSIKAVPYKPFKRLFISFCQLTDSVSSVLNLGNKSKFSLGLKNSLFIRITLRAFSFFCRISISQPALHDPFSSAL</sequence>
<dbReference type="STRING" id="553218.CAMRE0001_2501"/>
<name>B9D5D6_CAMRE</name>